<dbReference type="Proteomes" id="UP001203297">
    <property type="component" value="Unassembled WGS sequence"/>
</dbReference>
<proteinExistence type="predicted"/>
<evidence type="ECO:0000256" key="1">
    <source>
        <dbReference type="SAM" id="MobiDB-lite"/>
    </source>
</evidence>
<accession>A0AAD4MD62</accession>
<comment type="caution">
    <text evidence="2">The sequence shown here is derived from an EMBL/GenBank/DDBJ whole genome shotgun (WGS) entry which is preliminary data.</text>
</comment>
<dbReference type="EMBL" id="WTXG01000001">
    <property type="protein sequence ID" value="KAI0307704.1"/>
    <property type="molecule type" value="Genomic_DNA"/>
</dbReference>
<dbReference type="Gene3D" id="2.20.70.10">
    <property type="match status" value="1"/>
</dbReference>
<feature type="region of interest" description="Disordered" evidence="1">
    <location>
        <begin position="42"/>
        <end position="153"/>
    </location>
</feature>
<feature type="compositionally biased region" description="Basic and acidic residues" evidence="1">
    <location>
        <begin position="42"/>
        <end position="70"/>
    </location>
</feature>
<keyword evidence="3" id="KW-1185">Reference proteome</keyword>
<feature type="compositionally biased region" description="Basic and acidic residues" evidence="1">
    <location>
        <begin position="90"/>
        <end position="106"/>
    </location>
</feature>
<sequence>MSSEQLPLPYGWVQEFDPSTNHPFWVDTKADPPRAIWTHPYEDEQYLREHPDAREKLGSLSQHRDSKESGSSKPARRHSFNGHESASMVSDDHLATPILPRKETRSEGSLVSSRIRPSVPKKNAKHTRRSKRELRVRDSGSVSRCSAHSKHSMRNSKLFTIRASIQQVLLSNATDHHQGTHA</sequence>
<evidence type="ECO:0000313" key="2">
    <source>
        <dbReference type="EMBL" id="KAI0307704.1"/>
    </source>
</evidence>
<evidence type="ECO:0008006" key="4">
    <source>
        <dbReference type="Google" id="ProtNLM"/>
    </source>
</evidence>
<feature type="compositionally biased region" description="Basic residues" evidence="1">
    <location>
        <begin position="122"/>
        <end position="132"/>
    </location>
</feature>
<reference evidence="2" key="1">
    <citation type="journal article" date="2022" name="New Phytol.">
        <title>Evolutionary transition to the ectomycorrhizal habit in the genomes of a hyperdiverse lineage of mushroom-forming fungi.</title>
        <authorList>
            <person name="Looney B."/>
            <person name="Miyauchi S."/>
            <person name="Morin E."/>
            <person name="Drula E."/>
            <person name="Courty P.E."/>
            <person name="Kohler A."/>
            <person name="Kuo A."/>
            <person name="LaButti K."/>
            <person name="Pangilinan J."/>
            <person name="Lipzen A."/>
            <person name="Riley R."/>
            <person name="Andreopoulos W."/>
            <person name="He G."/>
            <person name="Johnson J."/>
            <person name="Nolan M."/>
            <person name="Tritt A."/>
            <person name="Barry K.W."/>
            <person name="Grigoriev I.V."/>
            <person name="Nagy L.G."/>
            <person name="Hibbett D."/>
            <person name="Henrissat B."/>
            <person name="Matheny P.B."/>
            <person name="Labbe J."/>
            <person name="Martin F.M."/>
        </authorList>
    </citation>
    <scope>NUCLEOTIDE SEQUENCE</scope>
    <source>
        <strain evidence="2">BPL690</strain>
    </source>
</reference>
<organism evidence="2 3">
    <name type="scientific">Multifurca ochricompacta</name>
    <dbReference type="NCBI Taxonomy" id="376703"/>
    <lineage>
        <taxon>Eukaryota</taxon>
        <taxon>Fungi</taxon>
        <taxon>Dikarya</taxon>
        <taxon>Basidiomycota</taxon>
        <taxon>Agaricomycotina</taxon>
        <taxon>Agaricomycetes</taxon>
        <taxon>Russulales</taxon>
        <taxon>Russulaceae</taxon>
        <taxon>Multifurca</taxon>
    </lineage>
</organism>
<evidence type="ECO:0000313" key="3">
    <source>
        <dbReference type="Proteomes" id="UP001203297"/>
    </source>
</evidence>
<gene>
    <name evidence="2" type="ORF">B0F90DRAFT_48884</name>
</gene>
<protein>
    <recommendedName>
        <fullName evidence="4">WW domain-containing protein</fullName>
    </recommendedName>
</protein>
<dbReference type="AlphaFoldDB" id="A0AAD4MD62"/>
<name>A0AAD4MD62_9AGAM</name>